<evidence type="ECO:0000313" key="4">
    <source>
        <dbReference type="Proteomes" id="UP001152797"/>
    </source>
</evidence>
<accession>A0A9P1DMK0</accession>
<keyword evidence="4" id="KW-1185">Reference proteome</keyword>
<dbReference type="Proteomes" id="UP001152797">
    <property type="component" value="Unassembled WGS sequence"/>
</dbReference>
<organism evidence="2">
    <name type="scientific">Cladocopium goreaui</name>
    <dbReference type="NCBI Taxonomy" id="2562237"/>
    <lineage>
        <taxon>Eukaryota</taxon>
        <taxon>Sar</taxon>
        <taxon>Alveolata</taxon>
        <taxon>Dinophyceae</taxon>
        <taxon>Suessiales</taxon>
        <taxon>Symbiodiniaceae</taxon>
        <taxon>Cladocopium</taxon>
    </lineage>
</organism>
<sequence>MAASLTKLLSGLSAERWFKAGNILEDVKQQGVLQLDVIHCNAAMNSIAWSSSLQMLREMQRDQLRPSVRSYSGSFRFSSWARAVLGFFKMRVLHVEANDFCCSAVIQVCGSNTHWQRGTFLFSSLASTDLACCNAGLAGDWRHVLQSLQRMEALHVETDVVTQGASVRSFEETRWQKAILLLQHLLLPRHPSDMRSYPSPSSTVAFLEKVGPHGWPLALKLLRGLRCMRDDGGVLPKVSKSPDAWRFTMALLPSDVVSSTAAMACVSPAAWSIAGAVLLQMQRAELEANIVTFNTVISTCTSWRMSCHMLSSLKQVQPSISTFSSIVKTCHDGYHAWSMALHLLQSVLNREVEPNSITFNAALSACEKGGQWKATVDLLRTYRWHSLEADSITYNATIAACSEWPLSLHFFAQPGRSSTRLNLTIASFAQGTRTWPWALRMVSRYSEYMDSFTSPTFISLLSATAWSNALRHMQWTQEQRTHIQTNALLNAAVSAVDPWPCAVELVAAVAQPTEILSWNACLNSCSRCSQWLPAIHLARNLMEKSIESTLVTQTSLVEACRRAPWQLAVTLHSTDCAAVSALVPQLASRPRALRQHLARLRPFRPRLPAEEPWSCVEDPCDGQLQDGGVIV</sequence>
<evidence type="ECO:0000313" key="3">
    <source>
        <dbReference type="EMBL" id="CAL4800322.1"/>
    </source>
</evidence>
<dbReference type="EMBL" id="CAMXCT020005669">
    <property type="protein sequence ID" value="CAL1166385.1"/>
    <property type="molecule type" value="Genomic_DNA"/>
</dbReference>
<dbReference type="InterPro" id="IPR011990">
    <property type="entry name" value="TPR-like_helical_dom_sf"/>
</dbReference>
<evidence type="ECO:0000313" key="2">
    <source>
        <dbReference type="EMBL" id="CAI4013010.1"/>
    </source>
</evidence>
<dbReference type="Gene3D" id="1.25.40.10">
    <property type="entry name" value="Tetratricopeptide repeat domain"/>
    <property type="match status" value="2"/>
</dbReference>
<dbReference type="PANTHER" id="PTHR47936">
    <property type="entry name" value="PPR_LONG DOMAIN-CONTAINING PROTEIN"/>
    <property type="match status" value="1"/>
</dbReference>
<evidence type="ECO:0000256" key="1">
    <source>
        <dbReference type="ARBA" id="ARBA00022737"/>
    </source>
</evidence>
<proteinExistence type="predicted"/>
<dbReference type="OrthoDB" id="185373at2759"/>
<dbReference type="EMBL" id="CAMXCT030005669">
    <property type="protein sequence ID" value="CAL4800322.1"/>
    <property type="molecule type" value="Genomic_DNA"/>
</dbReference>
<keyword evidence="1" id="KW-0677">Repeat</keyword>
<gene>
    <name evidence="2" type="ORF">C1SCF055_LOCUS38020</name>
</gene>
<dbReference type="EMBL" id="CAMXCT010005669">
    <property type="protein sequence ID" value="CAI4013010.1"/>
    <property type="molecule type" value="Genomic_DNA"/>
</dbReference>
<protein>
    <submittedName>
        <fullName evidence="3">Pentacotripeptide-repeat region of PRORP domain-containing protein</fullName>
    </submittedName>
</protein>
<reference evidence="3 4" key="2">
    <citation type="submission" date="2024-05" db="EMBL/GenBank/DDBJ databases">
        <authorList>
            <person name="Chen Y."/>
            <person name="Shah S."/>
            <person name="Dougan E. K."/>
            <person name="Thang M."/>
            <person name="Chan C."/>
        </authorList>
    </citation>
    <scope>NUCLEOTIDE SEQUENCE [LARGE SCALE GENOMIC DNA]</scope>
</reference>
<dbReference type="AlphaFoldDB" id="A0A9P1DMK0"/>
<name>A0A9P1DMK0_9DINO</name>
<dbReference type="PANTHER" id="PTHR47936:SF1">
    <property type="entry name" value="PENTATRICOPEPTIDE REPEAT-CONTAINING PROTEIN GUN1, CHLOROPLASTIC"/>
    <property type="match status" value="1"/>
</dbReference>
<reference evidence="2" key="1">
    <citation type="submission" date="2022-10" db="EMBL/GenBank/DDBJ databases">
        <authorList>
            <person name="Chen Y."/>
            <person name="Dougan E. K."/>
            <person name="Chan C."/>
            <person name="Rhodes N."/>
            <person name="Thang M."/>
        </authorList>
    </citation>
    <scope>NUCLEOTIDE SEQUENCE</scope>
</reference>
<comment type="caution">
    <text evidence="2">The sequence shown here is derived from an EMBL/GenBank/DDBJ whole genome shotgun (WGS) entry which is preliminary data.</text>
</comment>